<organism evidence="1 2">
    <name type="scientific">Pholiota conissans</name>
    <dbReference type="NCBI Taxonomy" id="109636"/>
    <lineage>
        <taxon>Eukaryota</taxon>
        <taxon>Fungi</taxon>
        <taxon>Dikarya</taxon>
        <taxon>Basidiomycota</taxon>
        <taxon>Agaricomycotina</taxon>
        <taxon>Agaricomycetes</taxon>
        <taxon>Agaricomycetidae</taxon>
        <taxon>Agaricales</taxon>
        <taxon>Agaricineae</taxon>
        <taxon>Strophariaceae</taxon>
        <taxon>Pholiota</taxon>
    </lineage>
</organism>
<sequence length="422" mass="47367">MSTQLSTDILESIVDTLAPDDPNLRATKACSLVCHDFLAICRKRIFARIILNNPSVDPPPSLRIDWVQHGTTASFKRLLSFSPDLAQHVRELAVNLTAQDLKDTALVDIFKKINQLQALTLRCSRSSQSFLERIQFDWDNNPLRPGLLHLLHLPTIVSFNLLAIENFLVSDLIPCANLKQIRFSDLSISSAFPSESKPIIGSPIQPLSLFGGTKSASIFTEMYAMRCADGSPFFDFSGLTTLAYPMAESQDLEGLRHILSRCENLVNLSTRTDSRSFEPIFTNLSKMLTPSIHTLKRIDLLITFDDSKSPQKGQEDPFRGFIDALEGIENYNIIETLSIGVIILIDSTHGPLENWGRLDKLLTRPTWSKLRAVSLTVKTHHWFWDPSNPMDKTIQAFGETQFSGLSSHKSIVFNFRLVAQPL</sequence>
<evidence type="ECO:0000313" key="2">
    <source>
        <dbReference type="Proteomes" id="UP000807469"/>
    </source>
</evidence>
<protein>
    <submittedName>
        <fullName evidence="1">Uncharacterized protein</fullName>
    </submittedName>
</protein>
<reference evidence="1" key="1">
    <citation type="submission" date="2020-11" db="EMBL/GenBank/DDBJ databases">
        <authorList>
            <consortium name="DOE Joint Genome Institute"/>
            <person name="Ahrendt S."/>
            <person name="Riley R."/>
            <person name="Andreopoulos W."/>
            <person name="Labutti K."/>
            <person name="Pangilinan J."/>
            <person name="Ruiz-Duenas F.J."/>
            <person name="Barrasa J.M."/>
            <person name="Sanchez-Garcia M."/>
            <person name="Camarero S."/>
            <person name="Miyauchi S."/>
            <person name="Serrano A."/>
            <person name="Linde D."/>
            <person name="Babiker R."/>
            <person name="Drula E."/>
            <person name="Ayuso-Fernandez I."/>
            <person name="Pacheco R."/>
            <person name="Padilla G."/>
            <person name="Ferreira P."/>
            <person name="Barriuso J."/>
            <person name="Kellner H."/>
            <person name="Castanera R."/>
            <person name="Alfaro M."/>
            <person name="Ramirez L."/>
            <person name="Pisabarro A.G."/>
            <person name="Kuo A."/>
            <person name="Tritt A."/>
            <person name="Lipzen A."/>
            <person name="He G."/>
            <person name="Yan M."/>
            <person name="Ng V."/>
            <person name="Cullen D."/>
            <person name="Martin F."/>
            <person name="Rosso M.-N."/>
            <person name="Henrissat B."/>
            <person name="Hibbett D."/>
            <person name="Martinez A.T."/>
            <person name="Grigoriev I.V."/>
        </authorList>
    </citation>
    <scope>NUCLEOTIDE SEQUENCE</scope>
    <source>
        <strain evidence="1">CIRM-BRFM 674</strain>
    </source>
</reference>
<comment type="caution">
    <text evidence="1">The sequence shown here is derived from an EMBL/GenBank/DDBJ whole genome shotgun (WGS) entry which is preliminary data.</text>
</comment>
<dbReference type="AlphaFoldDB" id="A0A9P5Z7W7"/>
<name>A0A9P5Z7W7_9AGAR</name>
<dbReference type="OrthoDB" id="2745898at2759"/>
<proteinExistence type="predicted"/>
<accession>A0A9P5Z7W7</accession>
<keyword evidence="2" id="KW-1185">Reference proteome</keyword>
<dbReference type="EMBL" id="MU155158">
    <property type="protein sequence ID" value="KAF9483063.1"/>
    <property type="molecule type" value="Genomic_DNA"/>
</dbReference>
<dbReference type="Proteomes" id="UP000807469">
    <property type="component" value="Unassembled WGS sequence"/>
</dbReference>
<evidence type="ECO:0000313" key="1">
    <source>
        <dbReference type="EMBL" id="KAF9483063.1"/>
    </source>
</evidence>
<gene>
    <name evidence="1" type="ORF">BDN70DRAFT_929559</name>
</gene>